<dbReference type="Pfam" id="PF01381">
    <property type="entry name" value="HTH_3"/>
    <property type="match status" value="1"/>
</dbReference>
<feature type="domain" description="HTH cro/C1-type" evidence="2">
    <location>
        <begin position="36"/>
        <end position="92"/>
    </location>
</feature>
<accession>A0A2H0FD54</accession>
<dbReference type="Proteomes" id="UP000230778">
    <property type="component" value="Unassembled WGS sequence"/>
</dbReference>
<organism evidence="3 4">
    <name type="scientific">Candidatus Nealsonbacteria bacterium CG18_big_fil_WC_8_21_14_2_50_37_10</name>
    <dbReference type="NCBI Taxonomy" id="1974717"/>
    <lineage>
        <taxon>Bacteria</taxon>
        <taxon>Candidatus Nealsoniibacteriota</taxon>
    </lineage>
</organism>
<comment type="caution">
    <text evidence="3">The sequence shown here is derived from an EMBL/GenBank/DDBJ whole genome shotgun (WGS) entry which is preliminary data.</text>
</comment>
<sequence length="94" mass="10902">MRKKTYKQLKKELLKEKRIKEAYEKLGYEFAVIEMIIKRRIEKGLSQKELAKKIGTKQSAISRLESGTYNPSLSFLQKVGEALDAKLKISLIEK</sequence>
<reference evidence="3 4" key="1">
    <citation type="submission" date="2017-09" db="EMBL/GenBank/DDBJ databases">
        <title>Depth-based differentiation of microbial function through sediment-hosted aquifers and enrichment of novel symbionts in the deep terrestrial subsurface.</title>
        <authorList>
            <person name="Probst A.J."/>
            <person name="Ladd B."/>
            <person name="Jarett J.K."/>
            <person name="Geller-Mcgrath D.E."/>
            <person name="Sieber C.M."/>
            <person name="Emerson J.B."/>
            <person name="Anantharaman K."/>
            <person name="Thomas B.C."/>
            <person name="Malmstrom R."/>
            <person name="Stieglmeier M."/>
            <person name="Klingl A."/>
            <person name="Woyke T."/>
            <person name="Ryan C.M."/>
            <person name="Banfield J.F."/>
        </authorList>
    </citation>
    <scope>NUCLEOTIDE SEQUENCE [LARGE SCALE GENOMIC DNA]</scope>
    <source>
        <strain evidence="3">CG18_big_fil_WC_8_21_14_2_50_37_10</strain>
    </source>
</reference>
<dbReference type="SMART" id="SM00530">
    <property type="entry name" value="HTH_XRE"/>
    <property type="match status" value="1"/>
</dbReference>
<evidence type="ECO:0000313" key="4">
    <source>
        <dbReference type="Proteomes" id="UP000230778"/>
    </source>
</evidence>
<name>A0A2H0FD54_9BACT</name>
<dbReference type="Gene3D" id="1.10.260.40">
    <property type="entry name" value="lambda repressor-like DNA-binding domains"/>
    <property type="match status" value="1"/>
</dbReference>
<keyword evidence="1" id="KW-0238">DNA-binding</keyword>
<proteinExistence type="predicted"/>
<dbReference type="PANTHER" id="PTHR46558">
    <property type="entry name" value="TRACRIPTIONAL REGULATORY PROTEIN-RELATED-RELATED"/>
    <property type="match status" value="1"/>
</dbReference>
<evidence type="ECO:0000259" key="2">
    <source>
        <dbReference type="PROSITE" id="PS50943"/>
    </source>
</evidence>
<evidence type="ECO:0000256" key="1">
    <source>
        <dbReference type="ARBA" id="ARBA00023125"/>
    </source>
</evidence>
<dbReference type="SUPFAM" id="SSF47413">
    <property type="entry name" value="lambda repressor-like DNA-binding domains"/>
    <property type="match status" value="1"/>
</dbReference>
<dbReference type="InterPro" id="IPR001387">
    <property type="entry name" value="Cro/C1-type_HTH"/>
</dbReference>
<dbReference type="CDD" id="cd00093">
    <property type="entry name" value="HTH_XRE"/>
    <property type="match status" value="1"/>
</dbReference>
<dbReference type="InterPro" id="IPR010982">
    <property type="entry name" value="Lambda_DNA-bd_dom_sf"/>
</dbReference>
<dbReference type="GO" id="GO:0003677">
    <property type="term" value="F:DNA binding"/>
    <property type="evidence" value="ECO:0007669"/>
    <property type="project" value="UniProtKB-KW"/>
</dbReference>
<evidence type="ECO:0000313" key="3">
    <source>
        <dbReference type="EMBL" id="PIQ04627.1"/>
    </source>
</evidence>
<dbReference type="PROSITE" id="PS50943">
    <property type="entry name" value="HTH_CROC1"/>
    <property type="match status" value="1"/>
</dbReference>
<dbReference type="EMBL" id="PCUC01000174">
    <property type="protein sequence ID" value="PIQ04627.1"/>
    <property type="molecule type" value="Genomic_DNA"/>
</dbReference>
<dbReference type="PANTHER" id="PTHR46558:SF3">
    <property type="entry name" value="TRANSCRIPTIONAL REGULATOR"/>
    <property type="match status" value="1"/>
</dbReference>
<protein>
    <submittedName>
        <fullName evidence="3">Transcriptional regulator</fullName>
    </submittedName>
</protein>
<dbReference type="AlphaFoldDB" id="A0A2H0FD54"/>
<gene>
    <name evidence="3" type="ORF">COW72_03365</name>
</gene>